<dbReference type="PROSITE" id="PS50158">
    <property type="entry name" value="ZF_CCHC"/>
    <property type="match status" value="1"/>
</dbReference>
<protein>
    <recommendedName>
        <fullName evidence="3">CCHC-type domain-containing protein</fullName>
    </recommendedName>
</protein>
<organism evidence="4 5">
    <name type="scientific">Cordylochernes scorpioides</name>
    <dbReference type="NCBI Taxonomy" id="51811"/>
    <lineage>
        <taxon>Eukaryota</taxon>
        <taxon>Metazoa</taxon>
        <taxon>Ecdysozoa</taxon>
        <taxon>Arthropoda</taxon>
        <taxon>Chelicerata</taxon>
        <taxon>Arachnida</taxon>
        <taxon>Pseudoscorpiones</taxon>
        <taxon>Cheliferoidea</taxon>
        <taxon>Chernetidae</taxon>
        <taxon>Cordylochernes</taxon>
    </lineage>
</organism>
<dbReference type="InterPro" id="IPR036875">
    <property type="entry name" value="Znf_CCHC_sf"/>
</dbReference>
<dbReference type="Gene3D" id="4.10.60.10">
    <property type="entry name" value="Zinc finger, CCHC-type"/>
    <property type="match status" value="1"/>
</dbReference>
<dbReference type="SMART" id="SM00343">
    <property type="entry name" value="ZnF_C2HC"/>
    <property type="match status" value="1"/>
</dbReference>
<feature type="region of interest" description="Disordered" evidence="2">
    <location>
        <begin position="53"/>
        <end position="72"/>
    </location>
</feature>
<evidence type="ECO:0000256" key="2">
    <source>
        <dbReference type="SAM" id="MobiDB-lite"/>
    </source>
</evidence>
<name>A0ABY6KX15_9ARAC</name>
<dbReference type="SUPFAM" id="SSF57756">
    <property type="entry name" value="Retrovirus zinc finger-like domains"/>
    <property type="match status" value="1"/>
</dbReference>
<feature type="compositionally biased region" description="Low complexity" evidence="2">
    <location>
        <begin position="177"/>
        <end position="187"/>
    </location>
</feature>
<keyword evidence="1" id="KW-0863">Zinc-finger</keyword>
<evidence type="ECO:0000259" key="3">
    <source>
        <dbReference type="PROSITE" id="PS50158"/>
    </source>
</evidence>
<proteinExistence type="predicted"/>
<gene>
    <name evidence="4" type="ORF">LAZ67_9002238</name>
</gene>
<keyword evidence="1" id="KW-0479">Metal-binding</keyword>
<sequence length="187" mass="21110">MACEEDDLSSLIRRIVQEEIQRAFAQPMHTTDSLEEIIGEEVKKNLAPISRTTKSSMMKQPRPAPTYDQAGRTFYNSSASLPKAREWRTPDDRPVCFHCGRPGHVVRYCRERRQIFANVRTRRDARRPVTLGDYVPNADGTGSWSPSNRGLRSVSPYPGRGRSTGRRTSISPARMNSRSSSRGNEGN</sequence>
<evidence type="ECO:0000313" key="4">
    <source>
        <dbReference type="EMBL" id="UYV72223.1"/>
    </source>
</evidence>
<feature type="region of interest" description="Disordered" evidence="2">
    <location>
        <begin position="130"/>
        <end position="187"/>
    </location>
</feature>
<evidence type="ECO:0000256" key="1">
    <source>
        <dbReference type="PROSITE-ProRule" id="PRU00047"/>
    </source>
</evidence>
<dbReference type="EMBL" id="CP092871">
    <property type="protein sequence ID" value="UYV72223.1"/>
    <property type="molecule type" value="Genomic_DNA"/>
</dbReference>
<feature type="domain" description="CCHC-type" evidence="3">
    <location>
        <begin position="96"/>
        <end position="111"/>
    </location>
</feature>
<reference evidence="4 5" key="1">
    <citation type="submission" date="2022-01" db="EMBL/GenBank/DDBJ databases">
        <title>A chromosomal length assembly of Cordylochernes scorpioides.</title>
        <authorList>
            <person name="Zeh D."/>
            <person name="Zeh J."/>
        </authorList>
    </citation>
    <scope>NUCLEOTIDE SEQUENCE [LARGE SCALE GENOMIC DNA]</scope>
    <source>
        <strain evidence="4">IN4F17</strain>
        <tissue evidence="4">Whole Body</tissue>
    </source>
</reference>
<evidence type="ECO:0000313" key="5">
    <source>
        <dbReference type="Proteomes" id="UP001235939"/>
    </source>
</evidence>
<keyword evidence="5" id="KW-1185">Reference proteome</keyword>
<dbReference type="InterPro" id="IPR001878">
    <property type="entry name" value="Znf_CCHC"/>
</dbReference>
<dbReference type="Proteomes" id="UP001235939">
    <property type="component" value="Chromosome 09"/>
</dbReference>
<accession>A0ABY6KX15</accession>
<keyword evidence="1" id="KW-0862">Zinc</keyword>
<feature type="compositionally biased region" description="Polar residues" evidence="2">
    <location>
        <begin position="140"/>
        <end position="150"/>
    </location>
</feature>